<dbReference type="EMBL" id="BPQB01000045">
    <property type="protein sequence ID" value="GJE95025.1"/>
    <property type="molecule type" value="Genomic_DNA"/>
</dbReference>
<dbReference type="PANTHER" id="PTHR13789:SF309">
    <property type="entry name" value="PUTATIVE (AFU_ORTHOLOGUE AFUA_6G14510)-RELATED"/>
    <property type="match status" value="1"/>
</dbReference>
<reference evidence="8 9" key="1">
    <citation type="submission" date="2021-08" db="EMBL/GenBank/DDBJ databases">
        <title>Draft Genome Sequence of Phanerochaete sordida strain YK-624.</title>
        <authorList>
            <person name="Mori T."/>
            <person name="Dohra H."/>
            <person name="Suzuki T."/>
            <person name="Kawagishi H."/>
            <person name="Hirai H."/>
        </authorList>
    </citation>
    <scope>NUCLEOTIDE SEQUENCE [LARGE SCALE GENOMIC DNA]</scope>
    <source>
        <strain evidence="8 9">YK-624</strain>
    </source>
</reference>
<feature type="region of interest" description="Disordered" evidence="6">
    <location>
        <begin position="323"/>
        <end position="354"/>
    </location>
</feature>
<dbReference type="InterPro" id="IPR050493">
    <property type="entry name" value="FAD-dep_Monooxygenase_BioMet"/>
</dbReference>
<comment type="caution">
    <text evidence="8">The sequence shown here is derived from an EMBL/GenBank/DDBJ whole genome shotgun (WGS) entry which is preliminary data.</text>
</comment>
<dbReference type="GO" id="GO:0004497">
    <property type="term" value="F:monooxygenase activity"/>
    <property type="evidence" value="ECO:0007669"/>
    <property type="project" value="UniProtKB-KW"/>
</dbReference>
<evidence type="ECO:0000313" key="9">
    <source>
        <dbReference type="Proteomes" id="UP000703269"/>
    </source>
</evidence>
<dbReference type="Proteomes" id="UP000703269">
    <property type="component" value="Unassembled WGS sequence"/>
</dbReference>
<evidence type="ECO:0000259" key="7">
    <source>
        <dbReference type="Pfam" id="PF01494"/>
    </source>
</evidence>
<keyword evidence="4" id="KW-0560">Oxidoreductase</keyword>
<sequence>MAQVKVGIIGGGIVGPVIATLLKQQGYEPIIFERNDSVPEGGIGIGIQTNGLAVLQRIPGLIDTLGGRYLDYFNFYSVLPEDPGLLGALDAPKKRREATGAGTLGVRRSALQHALVAAAARAGVDVRWGHHLTALAQYNGEVVLTFANGARETVAFAVGCDGLHSDTRKALFGEERADYTGLCQIGGYAPMPASFEGKSMAMNVFGDGAHMITVPVGADTVGWAVTTREAEAKETWRAMDAAAADAFKNNSPMAQWGYGAGEIVRNAQTLTKYGLYDRPELPTWHAGRVVLIGDAAHPTSPHLGQGANQAFEDAALLADLLAQHNPPPTASPSLSTPSTPSSPSSAPPPNPPTPTLEAAFAALEGARIPRTAALVKKAREQGETRVVHGVPACLARNQWYRELLGDEAALRARFAPPA</sequence>
<dbReference type="PANTHER" id="PTHR13789">
    <property type="entry name" value="MONOOXYGENASE"/>
    <property type="match status" value="1"/>
</dbReference>
<dbReference type="InterPro" id="IPR036188">
    <property type="entry name" value="FAD/NAD-bd_sf"/>
</dbReference>
<keyword evidence="9" id="KW-1185">Reference proteome</keyword>
<dbReference type="OrthoDB" id="47494at2759"/>
<feature type="compositionally biased region" description="Low complexity" evidence="6">
    <location>
        <begin position="331"/>
        <end position="344"/>
    </location>
</feature>
<proteinExistence type="inferred from homology"/>
<accession>A0A9P3GK45</accession>
<evidence type="ECO:0000313" key="8">
    <source>
        <dbReference type="EMBL" id="GJE95025.1"/>
    </source>
</evidence>
<keyword evidence="5" id="KW-0503">Monooxygenase</keyword>
<evidence type="ECO:0000256" key="2">
    <source>
        <dbReference type="ARBA" id="ARBA00022630"/>
    </source>
</evidence>
<dbReference type="Gene3D" id="3.50.50.60">
    <property type="entry name" value="FAD/NAD(P)-binding domain"/>
    <property type="match status" value="1"/>
</dbReference>
<keyword evidence="3" id="KW-0274">FAD</keyword>
<feature type="compositionally biased region" description="Pro residues" evidence="6">
    <location>
        <begin position="345"/>
        <end position="354"/>
    </location>
</feature>
<dbReference type="AlphaFoldDB" id="A0A9P3GK45"/>
<dbReference type="SUPFAM" id="SSF51905">
    <property type="entry name" value="FAD/NAD(P)-binding domain"/>
    <property type="match status" value="1"/>
</dbReference>
<dbReference type="GO" id="GO:0071949">
    <property type="term" value="F:FAD binding"/>
    <property type="evidence" value="ECO:0007669"/>
    <property type="project" value="InterPro"/>
</dbReference>
<organism evidence="8 9">
    <name type="scientific">Phanerochaete sordida</name>
    <dbReference type="NCBI Taxonomy" id="48140"/>
    <lineage>
        <taxon>Eukaryota</taxon>
        <taxon>Fungi</taxon>
        <taxon>Dikarya</taxon>
        <taxon>Basidiomycota</taxon>
        <taxon>Agaricomycotina</taxon>
        <taxon>Agaricomycetes</taxon>
        <taxon>Polyporales</taxon>
        <taxon>Phanerochaetaceae</taxon>
        <taxon>Phanerochaete</taxon>
    </lineage>
</organism>
<evidence type="ECO:0000256" key="6">
    <source>
        <dbReference type="SAM" id="MobiDB-lite"/>
    </source>
</evidence>
<name>A0A9P3GK45_9APHY</name>
<keyword evidence="2" id="KW-0285">Flavoprotein</keyword>
<evidence type="ECO:0000256" key="3">
    <source>
        <dbReference type="ARBA" id="ARBA00022827"/>
    </source>
</evidence>
<protein>
    <submittedName>
        <fullName evidence="8">FAD/NAD(P)-binding domain-containing protein</fullName>
    </submittedName>
</protein>
<dbReference type="InterPro" id="IPR002938">
    <property type="entry name" value="FAD-bd"/>
</dbReference>
<evidence type="ECO:0000256" key="4">
    <source>
        <dbReference type="ARBA" id="ARBA00023002"/>
    </source>
</evidence>
<evidence type="ECO:0000256" key="1">
    <source>
        <dbReference type="ARBA" id="ARBA00007992"/>
    </source>
</evidence>
<dbReference type="Pfam" id="PF01494">
    <property type="entry name" value="FAD_binding_3"/>
    <property type="match status" value="1"/>
</dbReference>
<feature type="domain" description="FAD-binding" evidence="7">
    <location>
        <begin position="4"/>
        <end position="323"/>
    </location>
</feature>
<dbReference type="PRINTS" id="PR00420">
    <property type="entry name" value="RNGMNOXGNASE"/>
</dbReference>
<evidence type="ECO:0000256" key="5">
    <source>
        <dbReference type="ARBA" id="ARBA00023033"/>
    </source>
</evidence>
<gene>
    <name evidence="8" type="ORF">PsYK624_112040</name>
</gene>
<comment type="similarity">
    <text evidence="1">Belongs to the paxM FAD-dependent monooxygenase family.</text>
</comment>